<dbReference type="AlphaFoldDB" id="A0A0V1GR27"/>
<name>A0A0V1GR27_TRIPS</name>
<dbReference type="PANTHER" id="PTHR11439:SF483">
    <property type="entry name" value="PEPTIDE SYNTHASE GLIP-LIKE, PUTATIVE (AFU_ORTHOLOGUE AFUA_3G12920)-RELATED"/>
    <property type="match status" value="1"/>
</dbReference>
<keyword evidence="2" id="KW-1185">Reference proteome</keyword>
<evidence type="ECO:0000313" key="2">
    <source>
        <dbReference type="Proteomes" id="UP000054805"/>
    </source>
</evidence>
<organism evidence="1 2">
    <name type="scientific">Trichinella pseudospiralis</name>
    <name type="common">Parasitic roundworm</name>
    <dbReference type="NCBI Taxonomy" id="6337"/>
    <lineage>
        <taxon>Eukaryota</taxon>
        <taxon>Metazoa</taxon>
        <taxon>Ecdysozoa</taxon>
        <taxon>Nematoda</taxon>
        <taxon>Enoplea</taxon>
        <taxon>Dorylaimia</taxon>
        <taxon>Trichinellida</taxon>
        <taxon>Trichinellidae</taxon>
        <taxon>Trichinella</taxon>
    </lineage>
</organism>
<evidence type="ECO:0000313" key="1">
    <source>
        <dbReference type="EMBL" id="KRZ00419.1"/>
    </source>
</evidence>
<accession>A0A0V1GR27</accession>
<dbReference type="EMBL" id="JYDS01000840">
    <property type="protein sequence ID" value="KRZ00419.1"/>
    <property type="molecule type" value="Genomic_DNA"/>
</dbReference>
<dbReference type="PANTHER" id="PTHR11439">
    <property type="entry name" value="GAG-POL-RELATED RETROTRANSPOSON"/>
    <property type="match status" value="1"/>
</dbReference>
<proteinExistence type="predicted"/>
<sequence>MLHPVMVEFYLRMLKLKMVRMAPFNEHCIYYLWKNKNFLALGVYVDDLLILSNSESLNNELKTAFHWCLGIRIVQDVENGTLSFAQEQYIEETLHQFRMSDCKGVKTPFYTIQVLSKVIMPRSDDEIKKMHAVPYRVAVGCLLSTRYSLEIVSCFSDNPGKAHWTAVKLGVQALTVYSDADWGNDRDDRRYISGCCAPLWCSDCMTINKATHETAWLRTLKSELEKETSKLTLLCDNSGSISISTGQSSRHVLKSPDAQPSGCLCEVNLDGGVKCGCWKSHRYSHTPNYQYTVPMACCI</sequence>
<reference evidence="1 2" key="1">
    <citation type="submission" date="2015-01" db="EMBL/GenBank/DDBJ databases">
        <title>Evolution of Trichinella species and genotypes.</title>
        <authorList>
            <person name="Korhonen P.K."/>
            <person name="Edoardo P."/>
            <person name="Giuseppe L.R."/>
            <person name="Gasser R.B."/>
        </authorList>
    </citation>
    <scope>NUCLEOTIDE SEQUENCE [LARGE SCALE GENOMIC DNA]</scope>
    <source>
        <strain evidence="1">ISS588</strain>
    </source>
</reference>
<gene>
    <name evidence="1" type="ORF">T4B_3983</name>
</gene>
<dbReference type="Proteomes" id="UP000054805">
    <property type="component" value="Unassembled WGS sequence"/>
</dbReference>
<comment type="caution">
    <text evidence="1">The sequence shown here is derived from an EMBL/GenBank/DDBJ whole genome shotgun (WGS) entry which is preliminary data.</text>
</comment>
<protein>
    <submittedName>
        <fullName evidence="1">Retrovirus-related Pol polyprotein from transposon TNT 1-94</fullName>
    </submittedName>
</protein>